<keyword evidence="1" id="KW-0808">Transferase</keyword>
<feature type="compositionally biased region" description="Low complexity" evidence="5">
    <location>
        <begin position="469"/>
        <end position="483"/>
    </location>
</feature>
<keyword evidence="2" id="KW-0547">Nucleotide-binding</keyword>
<gene>
    <name evidence="7" type="ORF">E8M01_07205</name>
</gene>
<evidence type="ECO:0000256" key="2">
    <source>
        <dbReference type="ARBA" id="ARBA00022741"/>
    </source>
</evidence>
<keyword evidence="8" id="KW-1185">Reference proteome</keyword>
<dbReference type="SUPFAM" id="SSF56112">
    <property type="entry name" value="Protein kinase-like (PK-like)"/>
    <property type="match status" value="1"/>
</dbReference>
<accession>A0A4D7AZ37</accession>
<keyword evidence="4" id="KW-0067">ATP-binding</keyword>
<keyword evidence="3 7" id="KW-0418">Kinase</keyword>
<feature type="compositionally biased region" description="Pro residues" evidence="5">
    <location>
        <begin position="484"/>
        <end position="494"/>
    </location>
</feature>
<evidence type="ECO:0000256" key="5">
    <source>
        <dbReference type="SAM" id="MobiDB-lite"/>
    </source>
</evidence>
<dbReference type="CDD" id="cd14014">
    <property type="entry name" value="STKc_PknB_like"/>
    <property type="match status" value="1"/>
</dbReference>
<feature type="compositionally biased region" description="Pro residues" evidence="5">
    <location>
        <begin position="444"/>
        <end position="468"/>
    </location>
</feature>
<dbReference type="InterPro" id="IPR008266">
    <property type="entry name" value="Tyr_kinase_AS"/>
</dbReference>
<sequence length="709" mass="75517">MADQTAVIFGRVPPGTRLNDTYEIDTLIAAGGMGEVYRGHLIETSDQVAIKLIRPELIGNEAALALFRKEASALHHLHHEAIIRYFVFAIDPVLKRPYLAMEFVDGEPLSDLIKRGPLAVGQCAILLRRLAAGLAAAHEIGIIHRDISADNVILPGGDVRRAKIIDFGIAKSTLFGATTVIGDGFAGKYNYVSPEQLGLFGGTITAKSDIYSLGLLIAEALRGKPLDMGRSHVETIERRREVPDLAGVDAALAPLLSDMLQPQPDDRPASMEAIRDWSARPLPSAAAEAAPMAEFGARRRGRLRAAEAELHAPPRRRWVPVAVGAAALFAVAATSLAVITWAPGLIPGQTTGAADDDPFPPLTPANRPPAERRDGQSPPLLTQSPGQEPRDGAAPASPADQNDQAPTSLAEALERLRRQSQGREQGAQGQTPATVEPVRTEPGAPSPEPVRTDPPPRPGPSRPEPEGAPSPVVLGPATPAVTPVTPPPSPTLPLPTLPTPRLPEPATPADFVRSYDGGPCLFLAVRSAGDRQVDVEGFGVSKAAIDRFDVDFKRANGFEAQIQFRPLSQAQCPAVDFLRMVAGERDPALRFDLQTFNVRPGRTIDGTIQGAGLKSVSVLMVTDDGLVQHVPARSQPSGRVSLISIATEPGTVARQRPKLVLAIVAAQRPAALDFRGQASAATLFPALQRELAGNPQSVSVLRQYFRIEN</sequence>
<feature type="region of interest" description="Disordered" evidence="5">
    <location>
        <begin position="349"/>
        <end position="494"/>
    </location>
</feature>
<dbReference type="GO" id="GO:0004674">
    <property type="term" value="F:protein serine/threonine kinase activity"/>
    <property type="evidence" value="ECO:0007669"/>
    <property type="project" value="UniProtKB-KW"/>
</dbReference>
<organism evidence="7 8">
    <name type="scientific">Phreatobacter stygius</name>
    <dbReference type="NCBI Taxonomy" id="1940610"/>
    <lineage>
        <taxon>Bacteria</taxon>
        <taxon>Pseudomonadati</taxon>
        <taxon>Pseudomonadota</taxon>
        <taxon>Alphaproteobacteria</taxon>
        <taxon>Hyphomicrobiales</taxon>
        <taxon>Phreatobacteraceae</taxon>
        <taxon>Phreatobacter</taxon>
    </lineage>
</organism>
<dbReference type="KEGG" id="pstg:E8M01_07205"/>
<dbReference type="RefSeq" id="WP_136959509.1">
    <property type="nucleotide sequence ID" value="NZ_CP039690.1"/>
</dbReference>
<dbReference type="Pfam" id="PF00069">
    <property type="entry name" value="Pkinase"/>
    <property type="match status" value="1"/>
</dbReference>
<evidence type="ECO:0000256" key="1">
    <source>
        <dbReference type="ARBA" id="ARBA00022679"/>
    </source>
</evidence>
<dbReference type="PANTHER" id="PTHR43289:SF34">
    <property type="entry name" value="SERINE_THREONINE-PROTEIN KINASE YBDM-RELATED"/>
    <property type="match status" value="1"/>
</dbReference>
<reference evidence="7 8" key="1">
    <citation type="submission" date="2019-04" db="EMBL/GenBank/DDBJ databases">
        <title>Phreatobacter aquaticus sp. nov.</title>
        <authorList>
            <person name="Choi A."/>
        </authorList>
    </citation>
    <scope>NUCLEOTIDE SEQUENCE [LARGE SCALE GENOMIC DNA]</scope>
    <source>
        <strain evidence="7 8">KCTC 52518</strain>
    </source>
</reference>
<protein>
    <submittedName>
        <fullName evidence="7">Serine/threonine protein kinase</fullName>
    </submittedName>
</protein>
<keyword evidence="7" id="KW-0723">Serine/threonine-protein kinase</keyword>
<dbReference type="AlphaFoldDB" id="A0A4D7AZ37"/>
<dbReference type="Proteomes" id="UP000298781">
    <property type="component" value="Chromosome"/>
</dbReference>
<dbReference type="PROSITE" id="PS50011">
    <property type="entry name" value="PROTEIN_KINASE_DOM"/>
    <property type="match status" value="1"/>
</dbReference>
<dbReference type="PANTHER" id="PTHR43289">
    <property type="entry name" value="MITOGEN-ACTIVATED PROTEIN KINASE KINASE KINASE 20-RELATED"/>
    <property type="match status" value="1"/>
</dbReference>
<proteinExistence type="predicted"/>
<evidence type="ECO:0000256" key="4">
    <source>
        <dbReference type="ARBA" id="ARBA00022840"/>
    </source>
</evidence>
<evidence type="ECO:0000259" key="6">
    <source>
        <dbReference type="PROSITE" id="PS50011"/>
    </source>
</evidence>
<name>A0A4D7AZ37_9HYPH</name>
<evidence type="ECO:0000313" key="8">
    <source>
        <dbReference type="Proteomes" id="UP000298781"/>
    </source>
</evidence>
<dbReference type="Gene3D" id="1.10.510.10">
    <property type="entry name" value="Transferase(Phosphotransferase) domain 1"/>
    <property type="match status" value="1"/>
</dbReference>
<evidence type="ECO:0000313" key="7">
    <source>
        <dbReference type="EMBL" id="QCI64053.1"/>
    </source>
</evidence>
<dbReference type="PROSITE" id="PS00109">
    <property type="entry name" value="PROTEIN_KINASE_TYR"/>
    <property type="match status" value="1"/>
</dbReference>
<feature type="domain" description="Protein kinase" evidence="6">
    <location>
        <begin position="22"/>
        <end position="283"/>
    </location>
</feature>
<dbReference type="GO" id="GO:0005524">
    <property type="term" value="F:ATP binding"/>
    <property type="evidence" value="ECO:0007669"/>
    <property type="project" value="UniProtKB-KW"/>
</dbReference>
<dbReference type="InterPro" id="IPR000719">
    <property type="entry name" value="Prot_kinase_dom"/>
</dbReference>
<evidence type="ECO:0000256" key="3">
    <source>
        <dbReference type="ARBA" id="ARBA00022777"/>
    </source>
</evidence>
<dbReference type="EMBL" id="CP039690">
    <property type="protein sequence ID" value="QCI64053.1"/>
    <property type="molecule type" value="Genomic_DNA"/>
</dbReference>
<dbReference type="OrthoDB" id="9801841at2"/>
<dbReference type="Gene3D" id="3.30.200.20">
    <property type="entry name" value="Phosphorylase Kinase, domain 1"/>
    <property type="match status" value="1"/>
</dbReference>
<dbReference type="InterPro" id="IPR011009">
    <property type="entry name" value="Kinase-like_dom_sf"/>
</dbReference>